<gene>
    <name evidence="1" type="ORF">M23134_01515</name>
</gene>
<reference evidence="1 2" key="1">
    <citation type="submission" date="2007-01" db="EMBL/GenBank/DDBJ databases">
        <authorList>
            <person name="Haygood M."/>
            <person name="Podell S."/>
            <person name="Anderson C."/>
            <person name="Hopkinson B."/>
            <person name="Roe K."/>
            <person name="Barbeau K."/>
            <person name="Gaasterland T."/>
            <person name="Ferriera S."/>
            <person name="Johnson J."/>
            <person name="Kravitz S."/>
            <person name="Beeson K."/>
            <person name="Sutton G."/>
            <person name="Rogers Y.-H."/>
            <person name="Friedman R."/>
            <person name="Frazier M."/>
            <person name="Venter J.C."/>
        </authorList>
    </citation>
    <scope>NUCLEOTIDE SEQUENCE [LARGE SCALE GENOMIC DNA]</scope>
    <source>
        <strain evidence="1 2">ATCC 23134</strain>
    </source>
</reference>
<accession>A1ZK02</accession>
<dbReference type="Proteomes" id="UP000004095">
    <property type="component" value="Unassembled WGS sequence"/>
</dbReference>
<proteinExistence type="predicted"/>
<name>A1ZK02_MICM2</name>
<protein>
    <submittedName>
        <fullName evidence="1">Uncharacterized protein</fullName>
    </submittedName>
</protein>
<dbReference type="AlphaFoldDB" id="A1ZK02"/>
<evidence type="ECO:0000313" key="1">
    <source>
        <dbReference type="EMBL" id="EAY29455.1"/>
    </source>
</evidence>
<evidence type="ECO:0000313" key="2">
    <source>
        <dbReference type="Proteomes" id="UP000004095"/>
    </source>
</evidence>
<sequence>MVTLEVMTHEKNINTQIRFLRGLPKPLMDSENFGSIPKIGRLESIHFLTKKGKQLLIEELGYSPEDIRLPTNNNSLFYQDYFHRKYTIDCHIRASNWAKESGIEVLFFDRYFDKVGNNRIDKNMRAKTKINLKNKQYLIADGVLMILLPDGAQELYCLEMYDGKDTLRTLKQLKKHVEAIEIGSVSEQYGLPYAHRVLCVFEHEGLQKAVIKRANQESEFTNVKEFFLTKTLQSVLEQPFDKGWVNLLGEEVGVY</sequence>
<organism evidence="1 2">
    <name type="scientific">Microscilla marina ATCC 23134</name>
    <dbReference type="NCBI Taxonomy" id="313606"/>
    <lineage>
        <taxon>Bacteria</taxon>
        <taxon>Pseudomonadati</taxon>
        <taxon>Bacteroidota</taxon>
        <taxon>Cytophagia</taxon>
        <taxon>Cytophagales</taxon>
        <taxon>Microscillaceae</taxon>
        <taxon>Microscilla</taxon>
    </lineage>
</organism>
<comment type="caution">
    <text evidence="1">The sequence shown here is derived from an EMBL/GenBank/DDBJ whole genome shotgun (WGS) entry which is preliminary data.</text>
</comment>
<keyword evidence="2" id="KW-1185">Reference proteome</keyword>
<dbReference type="eggNOG" id="ENOG5033C3N">
    <property type="taxonomic scope" value="Bacteria"/>
</dbReference>
<dbReference type="EMBL" id="AAWS01000011">
    <property type="protein sequence ID" value="EAY29455.1"/>
    <property type="molecule type" value="Genomic_DNA"/>
</dbReference>